<evidence type="ECO:0008006" key="3">
    <source>
        <dbReference type="Google" id="ProtNLM"/>
    </source>
</evidence>
<comment type="caution">
    <text evidence="1">The sequence shown here is derived from an EMBL/GenBank/DDBJ whole genome shotgun (WGS) entry which is preliminary data.</text>
</comment>
<dbReference type="OrthoDB" id="539213at2759"/>
<dbReference type="AlphaFoldDB" id="A0A9W6ZQR1"/>
<accession>A0A9W6ZQR1</accession>
<dbReference type="Proteomes" id="UP001165082">
    <property type="component" value="Unassembled WGS sequence"/>
</dbReference>
<protein>
    <recommendedName>
        <fullName evidence="3">Prolyl 4-hydroxylase alpha subunit Fe(2+) 2OG dioxygenase domain-containing protein</fullName>
    </recommendedName>
</protein>
<sequence>MTTTCSTRKYYYDFSGVVREVLESGIMGAMLGRMGLEESEWECVVLPGLRFLDYTSVGSSLPAHVDLPKAHPYHGLNSTHTIILYLADFEGGGETAMLKSVGGGEEAGNVVYMCKVRKGRALVFYHNHPHCGRMVEGVGKKILRGECYFRRREGGGTGGGGEDRCDKSGRLVV</sequence>
<dbReference type="Gene3D" id="2.60.120.620">
    <property type="entry name" value="q2cbj1_9rhob like domain"/>
    <property type="match status" value="1"/>
</dbReference>
<name>A0A9W6ZQR1_9STRA</name>
<proteinExistence type="predicted"/>
<keyword evidence="2" id="KW-1185">Reference proteome</keyword>
<dbReference type="EMBL" id="BRXZ01006123">
    <property type="protein sequence ID" value="GMH55657.1"/>
    <property type="molecule type" value="Genomic_DNA"/>
</dbReference>
<gene>
    <name evidence="1" type="ORF">TrRE_jg109</name>
</gene>
<evidence type="ECO:0000313" key="2">
    <source>
        <dbReference type="Proteomes" id="UP001165082"/>
    </source>
</evidence>
<evidence type="ECO:0000313" key="1">
    <source>
        <dbReference type="EMBL" id="GMH55657.1"/>
    </source>
</evidence>
<organism evidence="1 2">
    <name type="scientific">Triparma retinervis</name>
    <dbReference type="NCBI Taxonomy" id="2557542"/>
    <lineage>
        <taxon>Eukaryota</taxon>
        <taxon>Sar</taxon>
        <taxon>Stramenopiles</taxon>
        <taxon>Ochrophyta</taxon>
        <taxon>Bolidophyceae</taxon>
        <taxon>Parmales</taxon>
        <taxon>Triparmaceae</taxon>
        <taxon>Triparma</taxon>
    </lineage>
</organism>
<reference evidence="1" key="1">
    <citation type="submission" date="2022-07" db="EMBL/GenBank/DDBJ databases">
        <title>Genome analysis of Parmales, a sister group of diatoms, reveals the evolutionary specialization of diatoms from phago-mixotrophs to photoautotrophs.</title>
        <authorList>
            <person name="Ban H."/>
            <person name="Sato S."/>
            <person name="Yoshikawa S."/>
            <person name="Kazumasa Y."/>
            <person name="Nakamura Y."/>
            <person name="Ichinomiya M."/>
            <person name="Saitoh K."/>
            <person name="Sato N."/>
            <person name="Blanc-Mathieu R."/>
            <person name="Endo H."/>
            <person name="Kuwata A."/>
            <person name="Ogata H."/>
        </authorList>
    </citation>
    <scope>NUCLEOTIDE SEQUENCE</scope>
</reference>